<dbReference type="PRINTS" id="PR00633">
    <property type="entry name" value="RCCNDNSATION"/>
</dbReference>
<dbReference type="AlphaFoldDB" id="A0A7E4UQR8"/>
<evidence type="ECO:0000256" key="1">
    <source>
        <dbReference type="ARBA" id="ARBA00022658"/>
    </source>
</evidence>
<dbReference type="Gene3D" id="2.130.10.30">
    <property type="entry name" value="Regulator of chromosome condensation 1/beta-lactamase-inhibitor protein II"/>
    <property type="match status" value="2"/>
</dbReference>
<organism evidence="6 7">
    <name type="scientific">Panagrellus redivivus</name>
    <name type="common">Microworm</name>
    <dbReference type="NCBI Taxonomy" id="6233"/>
    <lineage>
        <taxon>Eukaryota</taxon>
        <taxon>Metazoa</taxon>
        <taxon>Ecdysozoa</taxon>
        <taxon>Nematoda</taxon>
        <taxon>Chromadorea</taxon>
        <taxon>Rhabditida</taxon>
        <taxon>Tylenchina</taxon>
        <taxon>Panagrolaimomorpha</taxon>
        <taxon>Panagrolaimoidea</taxon>
        <taxon>Panagrolaimidae</taxon>
        <taxon>Panagrellus</taxon>
    </lineage>
</organism>
<dbReference type="InterPro" id="IPR051553">
    <property type="entry name" value="Ran_GTPase-activating"/>
</dbReference>
<dbReference type="InterPro" id="IPR009091">
    <property type="entry name" value="RCC1/BLIP-II"/>
</dbReference>
<feature type="compositionally biased region" description="Acidic residues" evidence="4">
    <location>
        <begin position="30"/>
        <end position="41"/>
    </location>
</feature>
<evidence type="ECO:0000259" key="5">
    <source>
        <dbReference type="Pfam" id="PF25390"/>
    </source>
</evidence>
<feature type="compositionally biased region" description="Basic and acidic residues" evidence="4">
    <location>
        <begin position="51"/>
        <end position="61"/>
    </location>
</feature>
<sequence length="691" mass="74253">MSAVEEPVQRMDVDEHRESEEQNEGRQSEDNADELILEEDPNATAEQIESAQKDDPVPEPEHENDESEEQNEDAETGEDENEDAAMEEDAPAEESSTRRSSRRAAAAAPAKKPPPKKAPPKTKAKPAAAAKSPKATTPKKAETAAKASKTTTPKKAAAEPAAKRGSKTKTPTKPAVEEKEKPTRSSGRTKAATTAAAKTATPAKKAEPATPSKARGGGRKRKVSEAEAGETSTAVKRTKSEKGIKPRFLSIEKFQPSVLGVRVLTCGEGEQLGHPGRTTTRKPRAVDTLPEGISIRQVVAGGVHTVVLTDDYVVYSCGINEGGTVPVKGLASEETTDELTIIEFPPEIEKEGRIVQLTTGAGFTAALTEKGSVIAWGNLRDDNGAVDVHHLFANMRKGPTVIIHHTNVVIVKIKAGENHLVMLSEDGEVYTFGEGSHGQLGSSARTKHIRSGYMADDKAKNLRRPVLEKNKFLKFTDIFAGGFWTMARAEDGRIFVCGLNNYGQLGIPLPADLKSEGAEGDDLEEQNRRLIVDRLIPSPAFSADKKWTHIGGVKHTIARNDDGEVYGMGLNTDNELGLGTYQGKDDQEHWRYLTHQRIELPEGVKIAGIAATLGATIAWTETGDAYAFGYDSVGQLGLGIKDDEDKSVSKPTKISSAHLEGFKIVSVSIADNHAVFLAAKSDSGDADETPE</sequence>
<reference evidence="7" key="2">
    <citation type="submission" date="2020-10" db="UniProtKB">
        <authorList>
            <consortium name="WormBaseParasite"/>
        </authorList>
    </citation>
    <scope>IDENTIFICATION</scope>
</reference>
<feature type="compositionally biased region" description="Basic residues" evidence="4">
    <location>
        <begin position="113"/>
        <end position="124"/>
    </location>
</feature>
<dbReference type="InterPro" id="IPR058923">
    <property type="entry name" value="RCC1-like_dom"/>
</dbReference>
<keyword evidence="1" id="KW-0344">Guanine-nucleotide releasing factor</keyword>
<dbReference type="InterPro" id="IPR000408">
    <property type="entry name" value="Reg_chr_condens"/>
</dbReference>
<evidence type="ECO:0000256" key="2">
    <source>
        <dbReference type="ARBA" id="ARBA00022737"/>
    </source>
</evidence>
<feature type="compositionally biased region" description="Low complexity" evidence="4">
    <location>
        <begin position="189"/>
        <end position="214"/>
    </location>
</feature>
<feature type="domain" description="RCC1-like" evidence="5">
    <location>
        <begin position="263"/>
        <end position="675"/>
    </location>
</feature>
<feature type="repeat" description="RCC1" evidence="3">
    <location>
        <begin position="623"/>
        <end position="680"/>
    </location>
</feature>
<dbReference type="Proteomes" id="UP000492821">
    <property type="component" value="Unassembled WGS sequence"/>
</dbReference>
<dbReference type="WBParaSite" id="Pan_g11714.t1">
    <property type="protein sequence ID" value="Pan_g11714.t1"/>
    <property type="gene ID" value="Pan_g11714"/>
</dbReference>
<dbReference type="SUPFAM" id="SSF50985">
    <property type="entry name" value="RCC1/BLIP-II"/>
    <property type="match status" value="2"/>
</dbReference>
<keyword evidence="6" id="KW-1185">Reference proteome</keyword>
<protein>
    <submittedName>
        <fullName evidence="7">Protein pim1</fullName>
    </submittedName>
</protein>
<name>A0A7E4UQR8_PANRE</name>
<feature type="repeat" description="RCC1" evidence="3">
    <location>
        <begin position="427"/>
        <end position="491"/>
    </location>
</feature>
<dbReference type="GO" id="GO:0005737">
    <property type="term" value="C:cytoplasm"/>
    <property type="evidence" value="ECO:0007669"/>
    <property type="project" value="TreeGrafter"/>
</dbReference>
<feature type="repeat" description="RCC1" evidence="3">
    <location>
        <begin position="261"/>
        <end position="311"/>
    </location>
</feature>
<keyword evidence="2" id="KW-0677">Repeat</keyword>
<evidence type="ECO:0000256" key="4">
    <source>
        <dbReference type="SAM" id="MobiDB-lite"/>
    </source>
</evidence>
<feature type="region of interest" description="Disordered" evidence="4">
    <location>
        <begin position="1"/>
        <end position="241"/>
    </location>
</feature>
<dbReference type="PROSITE" id="PS50012">
    <property type="entry name" value="RCC1_3"/>
    <property type="match status" value="4"/>
</dbReference>
<feature type="repeat" description="RCC1" evidence="3">
    <location>
        <begin position="371"/>
        <end position="426"/>
    </location>
</feature>
<dbReference type="Pfam" id="PF25390">
    <property type="entry name" value="WD40_RLD"/>
    <property type="match status" value="1"/>
</dbReference>
<evidence type="ECO:0000256" key="3">
    <source>
        <dbReference type="PROSITE-ProRule" id="PRU00235"/>
    </source>
</evidence>
<reference evidence="6" key="1">
    <citation type="journal article" date="2013" name="Genetics">
        <title>The draft genome and transcriptome of Panagrellus redivivus are shaped by the harsh demands of a free-living lifestyle.</title>
        <authorList>
            <person name="Srinivasan J."/>
            <person name="Dillman A.R."/>
            <person name="Macchietto M.G."/>
            <person name="Heikkinen L."/>
            <person name="Lakso M."/>
            <person name="Fracchia K.M."/>
            <person name="Antoshechkin I."/>
            <person name="Mortazavi A."/>
            <person name="Wong G."/>
            <person name="Sternberg P.W."/>
        </authorList>
    </citation>
    <scope>NUCLEOTIDE SEQUENCE [LARGE SCALE GENOMIC DNA]</scope>
    <source>
        <strain evidence="6">MT8872</strain>
    </source>
</reference>
<accession>A0A7E4UQR8</accession>
<dbReference type="PANTHER" id="PTHR45982">
    <property type="entry name" value="REGULATOR OF CHROMOSOME CONDENSATION"/>
    <property type="match status" value="1"/>
</dbReference>
<feature type="compositionally biased region" description="Low complexity" evidence="4">
    <location>
        <begin position="125"/>
        <end position="160"/>
    </location>
</feature>
<dbReference type="PANTHER" id="PTHR45982:SF1">
    <property type="entry name" value="REGULATOR OF CHROMOSOME CONDENSATION"/>
    <property type="match status" value="1"/>
</dbReference>
<evidence type="ECO:0000313" key="7">
    <source>
        <dbReference type="WBParaSite" id="Pan_g11714.t1"/>
    </source>
</evidence>
<feature type="compositionally biased region" description="Basic and acidic residues" evidence="4">
    <location>
        <begin position="7"/>
        <end position="29"/>
    </location>
</feature>
<dbReference type="GO" id="GO:0005085">
    <property type="term" value="F:guanyl-nucleotide exchange factor activity"/>
    <property type="evidence" value="ECO:0007669"/>
    <property type="project" value="TreeGrafter"/>
</dbReference>
<evidence type="ECO:0000313" key="6">
    <source>
        <dbReference type="Proteomes" id="UP000492821"/>
    </source>
</evidence>
<proteinExistence type="predicted"/>
<feature type="compositionally biased region" description="Acidic residues" evidence="4">
    <location>
        <begin position="62"/>
        <end position="92"/>
    </location>
</feature>